<keyword evidence="2" id="KW-1185">Reference proteome</keyword>
<dbReference type="EMBL" id="LN902848">
    <property type="protein sequence ID" value="CUT99803.1"/>
    <property type="molecule type" value="Genomic_DNA"/>
</dbReference>
<dbReference type="Proteomes" id="UP000017246">
    <property type="component" value="Unassembled WGS sequence"/>
</dbReference>
<protein>
    <submittedName>
        <fullName evidence="1">Sodium</fullName>
    </submittedName>
</protein>
<evidence type="ECO:0000313" key="1">
    <source>
        <dbReference type="EMBL" id="CUT99803.1"/>
    </source>
</evidence>
<dbReference type="STRING" id="6211.A0A0S4MM26"/>
<organism evidence="1 2">
    <name type="scientific">Echinococcus multilocularis</name>
    <name type="common">Fox tapeworm</name>
    <dbReference type="NCBI Taxonomy" id="6211"/>
    <lineage>
        <taxon>Eukaryota</taxon>
        <taxon>Metazoa</taxon>
        <taxon>Spiralia</taxon>
        <taxon>Lophotrochozoa</taxon>
        <taxon>Platyhelminthes</taxon>
        <taxon>Cestoda</taxon>
        <taxon>Eucestoda</taxon>
        <taxon>Cyclophyllidea</taxon>
        <taxon>Taeniidae</taxon>
        <taxon>Echinococcus</taxon>
    </lineage>
</organism>
<proteinExistence type="predicted"/>
<sequence>MAYEHLICKNPRLLSRRGLIKGKRLSLLITASTSGFTSSVKAKRKERAALFVVPQPHFQFVIVGFQGLTMRPLVHLARIELNEIKQLSIFTDVTLRFIDHTLAGIEAIVGSLGRNRLRETISRIDTKFIRRVLQRSPQTPDDKVVKIYEQIALKLHLAAVNPEASAEYLHDLPSSLVKKYFQEEIRANLEVLESKDEEAPFGATTALPPKKKEPRKQHLDVIQNGFDPLV</sequence>
<reference evidence="1" key="2">
    <citation type="submission" date="2015-11" db="EMBL/GenBank/DDBJ databases">
        <authorList>
            <person name="Zhang Y."/>
            <person name="Guo Z."/>
        </authorList>
    </citation>
    <scope>NUCLEOTIDE SEQUENCE</scope>
</reference>
<evidence type="ECO:0000313" key="2">
    <source>
        <dbReference type="Proteomes" id="UP000017246"/>
    </source>
</evidence>
<reference evidence="1" key="1">
    <citation type="journal article" date="2013" name="Nature">
        <title>The genomes of four tapeworm species reveal adaptations to parasitism.</title>
        <authorList>
            <person name="Tsai I.J."/>
            <person name="Zarowiecki M."/>
            <person name="Holroyd N."/>
            <person name="Garciarrubio A."/>
            <person name="Sanchez-Flores A."/>
            <person name="Brooks K.L."/>
            <person name="Tracey A."/>
            <person name="Bobes R.J."/>
            <person name="Fragoso G."/>
            <person name="Sciutto E."/>
            <person name="Aslett M."/>
            <person name="Beasley H."/>
            <person name="Bennett H.M."/>
            <person name="Cai J."/>
            <person name="Camicia F."/>
            <person name="Clark R."/>
            <person name="Cucher M."/>
            <person name="De Silva N."/>
            <person name="Day T.A."/>
            <person name="Deplazes P."/>
            <person name="Estrada K."/>
            <person name="Fernandez C."/>
            <person name="Holland P.W."/>
            <person name="Hou J."/>
            <person name="Hu S."/>
            <person name="Huckvale T."/>
            <person name="Hung S.S."/>
            <person name="Kamenetzky L."/>
            <person name="Keane J.A."/>
            <person name="Kiss F."/>
            <person name="Koziol U."/>
            <person name="Lambert O."/>
            <person name="Liu K."/>
            <person name="Luo X."/>
            <person name="Luo Y."/>
            <person name="Macchiaroli N."/>
            <person name="Nichol S."/>
            <person name="Paps J."/>
            <person name="Parkinson J."/>
            <person name="Pouchkina-Stantcheva N."/>
            <person name="Riddiford N."/>
            <person name="Rosenzvit M."/>
            <person name="Salinas G."/>
            <person name="Wasmuth J.D."/>
            <person name="Zamanian M."/>
            <person name="Zheng Y."/>
            <person name="Cai X."/>
            <person name="Soberon X."/>
            <person name="Olson P.D."/>
            <person name="Laclette J.P."/>
            <person name="Brehm K."/>
            <person name="Berriman M."/>
            <person name="Garciarrubio A."/>
            <person name="Bobes R.J."/>
            <person name="Fragoso G."/>
            <person name="Sanchez-Flores A."/>
            <person name="Estrada K."/>
            <person name="Cevallos M.A."/>
            <person name="Morett E."/>
            <person name="Gonzalez V."/>
            <person name="Portillo T."/>
            <person name="Ochoa-Leyva A."/>
            <person name="Jose M.V."/>
            <person name="Sciutto E."/>
            <person name="Landa A."/>
            <person name="Jimenez L."/>
            <person name="Valdes V."/>
            <person name="Carrero J.C."/>
            <person name="Larralde C."/>
            <person name="Morales-Montor J."/>
            <person name="Limon-Lason J."/>
            <person name="Soberon X."/>
            <person name="Laclette J.P."/>
        </authorList>
    </citation>
    <scope>NUCLEOTIDE SEQUENCE [LARGE SCALE GENOMIC DNA]</scope>
</reference>
<dbReference type="AlphaFoldDB" id="A0A0S4MM26"/>
<accession>A0A0S4MM26</accession>
<dbReference type="OrthoDB" id="196264at2759"/>
<name>A0A0S4MM26_ECHMU</name>